<keyword evidence="7" id="KW-1185">Reference proteome</keyword>
<dbReference type="Proteomes" id="UP000254467">
    <property type="component" value="Unassembled WGS sequence"/>
</dbReference>
<dbReference type="InterPro" id="IPR001647">
    <property type="entry name" value="HTH_TetR"/>
</dbReference>
<evidence type="ECO:0000313" key="7">
    <source>
        <dbReference type="Proteomes" id="UP000254467"/>
    </source>
</evidence>
<dbReference type="InterPro" id="IPR009057">
    <property type="entry name" value="Homeodomain-like_sf"/>
</dbReference>
<sequence>MAQRAEQSRAIQKREVILRAAIEILLNEGLREVTHRQVAARAGVPVGSIGYYYVSREKLLETCFTELAKVRTMIAEEQLGLATSTDSDDLVAWRLVESLTLGSRKDLPGLIGALIDGLREPGTLFGLVTELYADSVVEAEKILKASNVALDAVNEVVDAVVGSVIRAQLEKDEQHPSIVETVAAVIARHR</sequence>
<dbReference type="PANTHER" id="PTHR30055">
    <property type="entry name" value="HTH-TYPE TRANSCRIPTIONAL REGULATOR RUTR"/>
    <property type="match status" value="1"/>
</dbReference>
<dbReference type="Pfam" id="PF00440">
    <property type="entry name" value="TetR_N"/>
    <property type="match status" value="1"/>
</dbReference>
<gene>
    <name evidence="6" type="ORF">NCTC11862_00391</name>
</gene>
<keyword evidence="2 4" id="KW-0238">DNA-binding</keyword>
<dbReference type="PRINTS" id="PR00455">
    <property type="entry name" value="HTHTETR"/>
</dbReference>
<dbReference type="STRING" id="35756.GCA_001044155_01881"/>
<dbReference type="Gene3D" id="1.10.357.10">
    <property type="entry name" value="Tetracycline Repressor, domain 2"/>
    <property type="match status" value="1"/>
</dbReference>
<proteinExistence type="predicted"/>
<feature type="DNA-binding region" description="H-T-H motif" evidence="4">
    <location>
        <begin position="34"/>
        <end position="53"/>
    </location>
</feature>
<evidence type="ECO:0000256" key="1">
    <source>
        <dbReference type="ARBA" id="ARBA00023015"/>
    </source>
</evidence>
<evidence type="ECO:0000256" key="2">
    <source>
        <dbReference type="ARBA" id="ARBA00023125"/>
    </source>
</evidence>
<name>A0A376CK34_9CORY</name>
<protein>
    <submittedName>
        <fullName evidence="6">TetR family transcriptional regulator</fullName>
    </submittedName>
</protein>
<dbReference type="EMBL" id="UFXQ01000001">
    <property type="protein sequence ID" value="STC68632.1"/>
    <property type="molecule type" value="Genomic_DNA"/>
</dbReference>
<dbReference type="PROSITE" id="PS50977">
    <property type="entry name" value="HTH_TETR_2"/>
    <property type="match status" value="1"/>
</dbReference>
<keyword evidence="3" id="KW-0804">Transcription</keyword>
<dbReference type="RefSeq" id="WP_018582134.1">
    <property type="nucleotide sequence ID" value="NZ_UFXQ01000001.1"/>
</dbReference>
<dbReference type="GO" id="GO:0003700">
    <property type="term" value="F:DNA-binding transcription factor activity"/>
    <property type="evidence" value="ECO:0007669"/>
    <property type="project" value="TreeGrafter"/>
</dbReference>
<dbReference type="PANTHER" id="PTHR30055:SF234">
    <property type="entry name" value="HTH-TYPE TRANSCRIPTIONAL REGULATOR BETI"/>
    <property type="match status" value="1"/>
</dbReference>
<dbReference type="AlphaFoldDB" id="A0A376CK34"/>
<evidence type="ECO:0000259" key="5">
    <source>
        <dbReference type="PROSITE" id="PS50977"/>
    </source>
</evidence>
<dbReference type="InterPro" id="IPR050109">
    <property type="entry name" value="HTH-type_TetR-like_transc_reg"/>
</dbReference>
<dbReference type="SUPFAM" id="SSF46689">
    <property type="entry name" value="Homeodomain-like"/>
    <property type="match status" value="1"/>
</dbReference>
<dbReference type="GO" id="GO:0000976">
    <property type="term" value="F:transcription cis-regulatory region binding"/>
    <property type="evidence" value="ECO:0007669"/>
    <property type="project" value="TreeGrafter"/>
</dbReference>
<feature type="domain" description="HTH tetR-type" evidence="5">
    <location>
        <begin position="11"/>
        <end position="71"/>
    </location>
</feature>
<organism evidence="6 7">
    <name type="scientific">Corynebacterium pilosum</name>
    <dbReference type="NCBI Taxonomy" id="35756"/>
    <lineage>
        <taxon>Bacteria</taxon>
        <taxon>Bacillati</taxon>
        <taxon>Actinomycetota</taxon>
        <taxon>Actinomycetes</taxon>
        <taxon>Mycobacteriales</taxon>
        <taxon>Corynebacteriaceae</taxon>
        <taxon>Corynebacterium</taxon>
    </lineage>
</organism>
<keyword evidence="1" id="KW-0805">Transcription regulation</keyword>
<evidence type="ECO:0000256" key="3">
    <source>
        <dbReference type="ARBA" id="ARBA00023163"/>
    </source>
</evidence>
<accession>A0A376CK34</accession>
<evidence type="ECO:0000313" key="6">
    <source>
        <dbReference type="EMBL" id="STC68632.1"/>
    </source>
</evidence>
<evidence type="ECO:0000256" key="4">
    <source>
        <dbReference type="PROSITE-ProRule" id="PRU00335"/>
    </source>
</evidence>
<reference evidence="6 7" key="1">
    <citation type="submission" date="2018-06" db="EMBL/GenBank/DDBJ databases">
        <authorList>
            <consortium name="Pathogen Informatics"/>
            <person name="Doyle S."/>
        </authorList>
    </citation>
    <scope>NUCLEOTIDE SEQUENCE [LARGE SCALE GENOMIC DNA]</scope>
    <source>
        <strain evidence="6 7">NCTC11862</strain>
    </source>
</reference>